<comment type="subcellular location">
    <subcellularLocation>
        <location evidence="2">Cell membrane</location>
    </subcellularLocation>
    <subcellularLocation>
        <location evidence="1">Membrane</location>
        <topology evidence="1">Multi-pass membrane protein</topology>
    </subcellularLocation>
</comment>
<name>A0ABQ8TTK1_PERAM</name>
<keyword evidence="7 11" id="KW-1133">Transmembrane helix</keyword>
<dbReference type="Gene3D" id="2.70.170.10">
    <property type="entry name" value="Neurotransmitter-gated ion-channel ligand-binding domain"/>
    <property type="match status" value="1"/>
</dbReference>
<evidence type="ECO:0000256" key="7">
    <source>
        <dbReference type="ARBA" id="ARBA00022989"/>
    </source>
</evidence>
<dbReference type="InterPro" id="IPR006201">
    <property type="entry name" value="Neur_channel"/>
</dbReference>
<dbReference type="PROSITE" id="PS00236">
    <property type="entry name" value="NEUROTR_ION_CHANNEL"/>
    <property type="match status" value="1"/>
</dbReference>
<dbReference type="EMBL" id="JAJSOF020000003">
    <property type="protein sequence ID" value="KAJ4448665.1"/>
    <property type="molecule type" value="Genomic_DNA"/>
</dbReference>
<evidence type="ECO:0000259" key="13">
    <source>
        <dbReference type="Pfam" id="PF02932"/>
    </source>
</evidence>
<dbReference type="CDD" id="cd18987">
    <property type="entry name" value="LGIC_ECD_anion"/>
    <property type="match status" value="1"/>
</dbReference>
<evidence type="ECO:0000256" key="9">
    <source>
        <dbReference type="ARBA" id="ARBA00023136"/>
    </source>
</evidence>
<dbReference type="InterPro" id="IPR036719">
    <property type="entry name" value="Neuro-gated_channel_TM_sf"/>
</dbReference>
<feature type="transmembrane region" description="Helical" evidence="11">
    <location>
        <begin position="339"/>
        <end position="362"/>
    </location>
</feature>
<dbReference type="PRINTS" id="PR00253">
    <property type="entry name" value="GABAARECEPTR"/>
</dbReference>
<dbReference type="Gene3D" id="1.20.58.390">
    <property type="entry name" value="Neurotransmitter-gated ion-channel transmembrane domain"/>
    <property type="match status" value="1"/>
</dbReference>
<keyword evidence="15" id="KW-1185">Reference proteome</keyword>
<keyword evidence="8 11" id="KW-0406">Ion transport</keyword>
<dbReference type="InterPro" id="IPR018000">
    <property type="entry name" value="Neurotransmitter_ion_chnl_CS"/>
</dbReference>
<evidence type="ECO:0000256" key="11">
    <source>
        <dbReference type="RuleBase" id="RU000687"/>
    </source>
</evidence>
<dbReference type="Pfam" id="PF02932">
    <property type="entry name" value="Neur_chan_memb"/>
    <property type="match status" value="1"/>
</dbReference>
<evidence type="ECO:0000256" key="1">
    <source>
        <dbReference type="ARBA" id="ARBA00004141"/>
    </source>
</evidence>
<dbReference type="InterPro" id="IPR006029">
    <property type="entry name" value="Neurotrans-gated_channel_TM"/>
</dbReference>
<keyword evidence="10 11" id="KW-0407">Ion channel</keyword>
<keyword evidence="9 11" id="KW-0472">Membrane</keyword>
<evidence type="ECO:0000256" key="2">
    <source>
        <dbReference type="ARBA" id="ARBA00004236"/>
    </source>
</evidence>
<dbReference type="InterPro" id="IPR038050">
    <property type="entry name" value="Neuro_actylchol_rec"/>
</dbReference>
<comment type="similarity">
    <text evidence="11">Belongs to the ligand-gated ion channel (TC 1.A.9) family.</text>
</comment>
<keyword evidence="5 11" id="KW-0812">Transmembrane</keyword>
<keyword evidence="3 11" id="KW-0813">Transport</keyword>
<keyword evidence="6" id="KW-0732">Signal</keyword>
<dbReference type="InterPro" id="IPR006028">
    <property type="entry name" value="GABAA/Glycine_rcpt"/>
</dbReference>
<evidence type="ECO:0000256" key="10">
    <source>
        <dbReference type="ARBA" id="ARBA00023303"/>
    </source>
</evidence>
<reference evidence="14 15" key="1">
    <citation type="journal article" date="2022" name="Allergy">
        <title>Genome assembly and annotation of Periplaneta americana reveal a comprehensive cockroach allergen profile.</title>
        <authorList>
            <person name="Wang L."/>
            <person name="Xiong Q."/>
            <person name="Saelim N."/>
            <person name="Wang L."/>
            <person name="Nong W."/>
            <person name="Wan A.T."/>
            <person name="Shi M."/>
            <person name="Liu X."/>
            <person name="Cao Q."/>
            <person name="Hui J.H.L."/>
            <person name="Sookrung N."/>
            <person name="Leung T.F."/>
            <person name="Tungtrongchitr A."/>
            <person name="Tsui S.K.W."/>
        </authorList>
    </citation>
    <scope>NUCLEOTIDE SEQUENCE [LARGE SCALE GENOMIC DNA]</scope>
    <source>
        <strain evidence="14">PWHHKU_190912</strain>
    </source>
</reference>
<evidence type="ECO:0000256" key="6">
    <source>
        <dbReference type="ARBA" id="ARBA00022729"/>
    </source>
</evidence>
<evidence type="ECO:0000259" key="12">
    <source>
        <dbReference type="Pfam" id="PF02931"/>
    </source>
</evidence>
<evidence type="ECO:0000313" key="14">
    <source>
        <dbReference type="EMBL" id="KAJ4448665.1"/>
    </source>
</evidence>
<evidence type="ECO:0000256" key="5">
    <source>
        <dbReference type="ARBA" id="ARBA00022692"/>
    </source>
</evidence>
<dbReference type="SUPFAM" id="SSF63712">
    <property type="entry name" value="Nicotinic receptor ligand binding domain-like"/>
    <property type="match status" value="1"/>
</dbReference>
<dbReference type="PRINTS" id="PR00252">
    <property type="entry name" value="NRIONCHANNEL"/>
</dbReference>
<evidence type="ECO:0000256" key="3">
    <source>
        <dbReference type="ARBA" id="ARBA00022448"/>
    </source>
</evidence>
<feature type="transmembrane region" description="Helical" evidence="11">
    <location>
        <begin position="277"/>
        <end position="298"/>
    </location>
</feature>
<dbReference type="Proteomes" id="UP001148838">
    <property type="component" value="Unassembled WGS sequence"/>
</dbReference>
<keyword evidence="4" id="KW-1003">Cell membrane</keyword>
<accession>A0ABQ8TTK1</accession>
<feature type="domain" description="Neurotransmitter-gated ion-channel ligand-binding" evidence="12">
    <location>
        <begin position="47"/>
        <end position="272"/>
    </location>
</feature>
<protein>
    <submittedName>
        <fullName evidence="14">Uncharacterized protein</fullName>
    </submittedName>
</protein>
<evidence type="ECO:0000313" key="15">
    <source>
        <dbReference type="Proteomes" id="UP001148838"/>
    </source>
</evidence>
<comment type="caution">
    <text evidence="14">The sequence shown here is derived from an EMBL/GenBank/DDBJ whole genome shotgun (WGS) entry which is preliminary data.</text>
</comment>
<feature type="domain" description="Neurotransmitter-gated ion-channel transmembrane" evidence="13">
    <location>
        <begin position="283"/>
        <end position="406"/>
    </location>
</feature>
<organism evidence="14 15">
    <name type="scientific">Periplaneta americana</name>
    <name type="common">American cockroach</name>
    <name type="synonym">Blatta americana</name>
    <dbReference type="NCBI Taxonomy" id="6978"/>
    <lineage>
        <taxon>Eukaryota</taxon>
        <taxon>Metazoa</taxon>
        <taxon>Ecdysozoa</taxon>
        <taxon>Arthropoda</taxon>
        <taxon>Hexapoda</taxon>
        <taxon>Insecta</taxon>
        <taxon>Pterygota</taxon>
        <taxon>Neoptera</taxon>
        <taxon>Polyneoptera</taxon>
        <taxon>Dictyoptera</taxon>
        <taxon>Blattodea</taxon>
        <taxon>Blattoidea</taxon>
        <taxon>Blattidae</taxon>
        <taxon>Blattinae</taxon>
        <taxon>Periplaneta</taxon>
    </lineage>
</organism>
<sequence>MAGQRQEKDIRMKTNIEEITGGIKRRWEKGEQKKECPELRTTKSSSEMLKALTAPCRYDRWARPGDKDDPVNVAVRMHVYFLGAIEAQSLQFTAHILLRLRWVDPRLNYGNFSQDLTLVVREGAPRDRLWTPHVYLVNEQESVVMGADKKDMLLTLEPDGTVILSARMKVTLFCLMNLQKFPFDQQQCPLVLESWTHNTSELKLSWELDSPVTVNKDLHLTEYRLVNLRSNFSVSNSSLTQDISTTFGVHSKYYGKFGGNYSALTVRFELAREVGHYIMDYFVPSILLVVVSWVSFWLDPNAVPGRTTLGTSTMLTFITLTRNTGSSLPKVSYIKATEIWFIVCTAFIFGSLVEFAFVNTIWRRKKNVELKKVNSKYILKSTLTPQMSRKQMHGSNTSIDRCQSWPSVVQTDSTNDLKFYLGPTDSNTLTVNSIDSVRTDPSTVSKDGPGYTDVVIPVPTPGSPNNPGTNAGFTTMTPQQIAQWIDRRSRVNLEVHIVLIGRPEGKRPLRMPRRRWENNIKMDLREVGYDGRDWINLTQDKDRWRAYVRAAMNLRVP</sequence>
<proteinExistence type="inferred from homology"/>
<dbReference type="SUPFAM" id="SSF90112">
    <property type="entry name" value="Neurotransmitter-gated ion-channel transmembrane pore"/>
    <property type="match status" value="1"/>
</dbReference>
<gene>
    <name evidence="14" type="ORF">ANN_00055</name>
</gene>
<evidence type="ECO:0000256" key="4">
    <source>
        <dbReference type="ARBA" id="ARBA00022475"/>
    </source>
</evidence>
<evidence type="ECO:0000256" key="8">
    <source>
        <dbReference type="ARBA" id="ARBA00023065"/>
    </source>
</evidence>
<dbReference type="Pfam" id="PF02931">
    <property type="entry name" value="Neur_chan_LBD"/>
    <property type="match status" value="1"/>
</dbReference>
<dbReference type="InterPro" id="IPR036734">
    <property type="entry name" value="Neur_chan_lig-bd_sf"/>
</dbReference>
<dbReference type="CDD" id="cd19049">
    <property type="entry name" value="LGIC_TM_anion"/>
    <property type="match status" value="1"/>
</dbReference>
<dbReference type="PANTHER" id="PTHR18945">
    <property type="entry name" value="NEUROTRANSMITTER GATED ION CHANNEL"/>
    <property type="match status" value="1"/>
</dbReference>
<comment type="caution">
    <text evidence="11">Lacks conserved residue(s) required for the propagation of feature annotation.</text>
</comment>
<dbReference type="InterPro" id="IPR006202">
    <property type="entry name" value="Neur_chan_lig-bd"/>
</dbReference>